<feature type="transmembrane region" description="Helical" evidence="1">
    <location>
        <begin position="243"/>
        <end position="261"/>
    </location>
</feature>
<dbReference type="InterPro" id="IPR010699">
    <property type="entry name" value="DUF1275"/>
</dbReference>
<protein>
    <recommendedName>
        <fullName evidence="4">DUF1275 domain-containing protein</fullName>
    </recommendedName>
</protein>
<evidence type="ECO:0000313" key="3">
    <source>
        <dbReference type="Proteomes" id="UP000262177"/>
    </source>
</evidence>
<dbReference type="Pfam" id="PF06912">
    <property type="entry name" value="DUF1275"/>
    <property type="match status" value="1"/>
</dbReference>
<evidence type="ECO:0000256" key="1">
    <source>
        <dbReference type="SAM" id="Phobius"/>
    </source>
</evidence>
<keyword evidence="1" id="KW-1133">Transmembrane helix</keyword>
<dbReference type="EMBL" id="AP018131">
    <property type="protein sequence ID" value="BBA49049.1"/>
    <property type="molecule type" value="Genomic_DNA"/>
</dbReference>
<evidence type="ECO:0008006" key="4">
    <source>
        <dbReference type="Google" id="ProtNLM"/>
    </source>
</evidence>
<feature type="transmembrane region" description="Helical" evidence="1">
    <location>
        <begin position="98"/>
        <end position="120"/>
    </location>
</feature>
<evidence type="ECO:0000313" key="2">
    <source>
        <dbReference type="EMBL" id="BBA49049.1"/>
    </source>
</evidence>
<keyword evidence="1" id="KW-0472">Membrane</keyword>
<dbReference type="PANTHER" id="PTHR37488:SF2">
    <property type="entry name" value="DUF1275 DOMAIN-CONTAINING PROTEIN"/>
    <property type="match status" value="1"/>
</dbReference>
<name>A0A286TFL5_BIFBI</name>
<proteinExistence type="predicted"/>
<reference evidence="2 3" key="1">
    <citation type="journal article" date="2017" name="Biosci. Biotechnol. Biochem.">
        <title>Identification and characterization of a sulfoglycosidase from Bifidobacterium bifidum implicated in mucin glycan utilization.</title>
        <authorList>
            <person name="Katoh T."/>
            <person name="Maeshibu T."/>
            <person name="Kikkawa K."/>
            <person name="Gotoh A."/>
            <person name="Tomabechi Y."/>
            <person name="Nakamura M."/>
            <person name="Liao W.-H."/>
            <person name="Yamaguchi M."/>
            <person name="Ashida H."/>
            <person name="Yamamoto K."/>
            <person name="Katayama T."/>
        </authorList>
    </citation>
    <scope>NUCLEOTIDE SEQUENCE [LARGE SCALE GENOMIC DNA]</scope>
    <source>
        <strain evidence="2 3">JCM 7004</strain>
    </source>
</reference>
<feature type="transmembrane region" description="Helical" evidence="1">
    <location>
        <begin position="183"/>
        <end position="200"/>
    </location>
</feature>
<gene>
    <name evidence="2" type="ORF">BBJK_03053</name>
</gene>
<dbReference type="Proteomes" id="UP000262177">
    <property type="component" value="Chromosome"/>
</dbReference>
<dbReference type="AlphaFoldDB" id="A0A286TFL5"/>
<sequence>MPKGISLAANMRQRITQAETTNRRTVNHMNLHLAEAGRTLIPRKDDEYGLLSPAMVLMTFIAGLVDALSYLALGHVFVANVTGNIVFLGFALAHAQGFVWWTSALTLVCFAFGAFIGGRIIRRFGEHRARHLLISSIVQAAFILAALIGLYLLNHYSAEPALGMGSMQASSQPSLNFPTARHIDVHHLMLIVLIAPAMGIQNSTARRLAVPDLPTTVLTMTVTGIVADTSAHGHEMSKLGRRAVAVLAMFLGALTGAALQSKGHEDIILMVALACLLAVIGMMLAHAHSTAAWATARH</sequence>
<feature type="transmembrane region" description="Helical" evidence="1">
    <location>
        <begin position="132"/>
        <end position="153"/>
    </location>
</feature>
<organism evidence="2 3">
    <name type="scientific">Bifidobacterium bifidum LMG 13195</name>
    <dbReference type="NCBI Taxonomy" id="1207542"/>
    <lineage>
        <taxon>Bacteria</taxon>
        <taxon>Bacillati</taxon>
        <taxon>Actinomycetota</taxon>
        <taxon>Actinomycetes</taxon>
        <taxon>Bifidobacteriales</taxon>
        <taxon>Bifidobacteriaceae</taxon>
        <taxon>Bifidobacterium</taxon>
    </lineage>
</organism>
<feature type="transmembrane region" description="Helical" evidence="1">
    <location>
        <begin position="72"/>
        <end position="92"/>
    </location>
</feature>
<keyword evidence="1" id="KW-0812">Transmembrane</keyword>
<dbReference type="PANTHER" id="PTHR37488">
    <property type="entry name" value="DUF1275 DOMAIN-CONTAINING PROTEIN"/>
    <property type="match status" value="1"/>
</dbReference>
<feature type="transmembrane region" description="Helical" evidence="1">
    <location>
        <begin position="267"/>
        <end position="287"/>
    </location>
</feature>
<feature type="transmembrane region" description="Helical" evidence="1">
    <location>
        <begin position="48"/>
        <end position="65"/>
    </location>
</feature>
<accession>A0A286TFL5</accession>